<proteinExistence type="inferred from homology"/>
<name>A0ABR0SF89_9HYPO</name>
<keyword evidence="2" id="KW-0560">Oxidoreductase</keyword>
<dbReference type="PANTHER" id="PTHR24320">
    <property type="entry name" value="RETINOL DEHYDROGENASE"/>
    <property type="match status" value="1"/>
</dbReference>
<evidence type="ECO:0000313" key="3">
    <source>
        <dbReference type="EMBL" id="KAK5990804.1"/>
    </source>
</evidence>
<dbReference type="Proteomes" id="UP001338125">
    <property type="component" value="Unassembled WGS sequence"/>
</dbReference>
<reference evidence="3 4" key="1">
    <citation type="submission" date="2024-01" db="EMBL/GenBank/DDBJ databases">
        <title>Complete genome of Cladobotryum mycophilum ATHUM6906.</title>
        <authorList>
            <person name="Christinaki A.C."/>
            <person name="Myridakis A.I."/>
            <person name="Kouvelis V.N."/>
        </authorList>
    </citation>
    <scope>NUCLEOTIDE SEQUENCE [LARGE SCALE GENOMIC DNA]</scope>
    <source>
        <strain evidence="3 4">ATHUM6906</strain>
    </source>
</reference>
<evidence type="ECO:0000256" key="1">
    <source>
        <dbReference type="ARBA" id="ARBA00006484"/>
    </source>
</evidence>
<dbReference type="SUPFAM" id="SSF51735">
    <property type="entry name" value="NAD(P)-binding Rossmann-fold domains"/>
    <property type="match status" value="1"/>
</dbReference>
<evidence type="ECO:0000313" key="4">
    <source>
        <dbReference type="Proteomes" id="UP001338125"/>
    </source>
</evidence>
<dbReference type="Gene3D" id="3.40.50.720">
    <property type="entry name" value="NAD(P)-binding Rossmann-like Domain"/>
    <property type="match status" value="1"/>
</dbReference>
<organism evidence="3 4">
    <name type="scientific">Cladobotryum mycophilum</name>
    <dbReference type="NCBI Taxonomy" id="491253"/>
    <lineage>
        <taxon>Eukaryota</taxon>
        <taxon>Fungi</taxon>
        <taxon>Dikarya</taxon>
        <taxon>Ascomycota</taxon>
        <taxon>Pezizomycotina</taxon>
        <taxon>Sordariomycetes</taxon>
        <taxon>Hypocreomycetidae</taxon>
        <taxon>Hypocreales</taxon>
        <taxon>Hypocreaceae</taxon>
        <taxon>Cladobotryum</taxon>
    </lineage>
</organism>
<dbReference type="InterPro" id="IPR036291">
    <property type="entry name" value="NAD(P)-bd_dom_sf"/>
</dbReference>
<sequence>MSSTGSVLVTGANGGLGTAIVQQILKNPDIASTYTGLYAVRKAATASNLQAALRAAPKNHKYETVDIDLSSLSSVRKVAGDINSRVAKGELPKIRVLVLNAGYQDREAQPVLSGDGLEMTWQVNHLANMLLSLLLLQSMDEENGRILVLASQSHDVDDPRNTPLVEFRGITTLYPGAEKLSRGQLFDNTVPEHAGFIRYGSSKLAVVMFIKELANRIAKDPKLHNISVIGLDPGGMATDLGRNAGFLIRVVLMKIVLPLLAEIWVRVSPNGLLRPVWKSSSDVVRALFEIETPRGELLYLNGSDVYPIGKEAKDEEKRRDMWNHSLEAAKIAEGDTVLVDWK</sequence>
<dbReference type="EMBL" id="JAVFKD010000014">
    <property type="protein sequence ID" value="KAK5990804.1"/>
    <property type="molecule type" value="Genomic_DNA"/>
</dbReference>
<accession>A0ABR0SF89</accession>
<dbReference type="Pfam" id="PF00106">
    <property type="entry name" value="adh_short"/>
    <property type="match status" value="1"/>
</dbReference>
<keyword evidence="4" id="KW-1185">Reference proteome</keyword>
<comment type="caution">
    <text evidence="3">The sequence shown here is derived from an EMBL/GenBank/DDBJ whole genome shotgun (WGS) entry which is preliminary data.</text>
</comment>
<dbReference type="PRINTS" id="PR00081">
    <property type="entry name" value="GDHRDH"/>
</dbReference>
<comment type="similarity">
    <text evidence="1">Belongs to the short-chain dehydrogenases/reductases (SDR) family.</text>
</comment>
<gene>
    <name evidence="3" type="ORF">PT974_09077</name>
</gene>
<dbReference type="InterPro" id="IPR002347">
    <property type="entry name" value="SDR_fam"/>
</dbReference>
<protein>
    <submittedName>
        <fullName evidence="3">Short-chain dehydrogenase iccH</fullName>
    </submittedName>
</protein>
<dbReference type="PANTHER" id="PTHR24320:SF152">
    <property type="entry name" value="SHORT-CHAIN DEHYDROGENASE_REDUCTASE FAMILY PROTEIN"/>
    <property type="match status" value="1"/>
</dbReference>
<evidence type="ECO:0000256" key="2">
    <source>
        <dbReference type="ARBA" id="ARBA00023002"/>
    </source>
</evidence>